<proteinExistence type="predicted"/>
<accession>A0A7E4W7E5</accession>
<dbReference type="Proteomes" id="UP000492821">
    <property type="component" value="Unassembled WGS sequence"/>
</dbReference>
<reference evidence="1" key="1">
    <citation type="journal article" date="2013" name="Genetics">
        <title>The draft genome and transcriptome of Panagrellus redivivus are shaped by the harsh demands of a free-living lifestyle.</title>
        <authorList>
            <person name="Srinivasan J."/>
            <person name="Dillman A.R."/>
            <person name="Macchietto M.G."/>
            <person name="Heikkinen L."/>
            <person name="Lakso M."/>
            <person name="Fracchia K.M."/>
            <person name="Antoshechkin I."/>
            <person name="Mortazavi A."/>
            <person name="Wong G."/>
            <person name="Sternberg P.W."/>
        </authorList>
    </citation>
    <scope>NUCLEOTIDE SEQUENCE [LARGE SCALE GENOMIC DNA]</scope>
    <source>
        <strain evidence="1">MT8872</strain>
    </source>
</reference>
<keyword evidence="1" id="KW-1185">Reference proteome</keyword>
<evidence type="ECO:0000313" key="1">
    <source>
        <dbReference type="Proteomes" id="UP000492821"/>
    </source>
</evidence>
<name>A0A7E4W7E5_PANRE</name>
<organism evidence="1 2">
    <name type="scientific">Panagrellus redivivus</name>
    <name type="common">Microworm</name>
    <dbReference type="NCBI Taxonomy" id="6233"/>
    <lineage>
        <taxon>Eukaryota</taxon>
        <taxon>Metazoa</taxon>
        <taxon>Ecdysozoa</taxon>
        <taxon>Nematoda</taxon>
        <taxon>Chromadorea</taxon>
        <taxon>Rhabditida</taxon>
        <taxon>Tylenchina</taxon>
        <taxon>Panagrolaimomorpha</taxon>
        <taxon>Panagrolaimoidea</taxon>
        <taxon>Panagrolaimidae</taxon>
        <taxon>Panagrellus</taxon>
    </lineage>
</organism>
<dbReference type="AlphaFoldDB" id="A0A7E4W7E5"/>
<dbReference type="WBParaSite" id="Pan_g7872.t1">
    <property type="protein sequence ID" value="Pan_g7872.t1"/>
    <property type="gene ID" value="Pan_g7872"/>
</dbReference>
<reference evidence="2" key="2">
    <citation type="submission" date="2020-10" db="UniProtKB">
        <authorList>
            <consortium name="WormBaseParasite"/>
        </authorList>
    </citation>
    <scope>IDENTIFICATION</scope>
</reference>
<evidence type="ECO:0000313" key="2">
    <source>
        <dbReference type="WBParaSite" id="Pan_g7872.t1"/>
    </source>
</evidence>
<sequence length="70" mass="8128">MKPQMSNPVDRFRKIIPPCRYYKPKLPIDKALQKLDIFYSHRYASKMADDACHASKMADDARVPCQQDGQ</sequence>
<protein>
    <submittedName>
        <fullName evidence="2">Ribonuclease HII</fullName>
    </submittedName>
</protein>